<name>A0A395SAE5_9HYPO</name>
<dbReference type="InterPro" id="IPR027417">
    <property type="entry name" value="P-loop_NTPase"/>
</dbReference>
<evidence type="ECO:0000313" key="4">
    <source>
        <dbReference type="EMBL" id="RGP69062.1"/>
    </source>
</evidence>
<sequence>MAELAAVGVAASILQVIDFGTRFVATAWELSQSEQAFLSCLEDLRKTSKHFRDAQRTLQSTRPGPNTAIDSLIQKSIAISEEMSNSLDKIGRGRSALKKAWLAMWKEEKLKALQVRLREVQLDLSFHITVDLRSAVRESAEKQDQILQELRKSGSNNPKEKATNADDSALSYGASIVEYLTDGLQLHEKIKSELIGDLVTSIYGMEGEESNLFDASKIQLSDERRNKLEQLFISGLCYDTMQERELTIKDAHEGTFRWIFKKNDTTGFRNWLTSEETLYWITGKPGSGKSTLMRYLLQPISQNGGGKDESTTGSKSPEKAVLPHGRCEEHLKRWAGNDHKLTIVSFHFWAVGSELQSSQEGLFRTLLVQLLRAHPEVIPVVAPLRWESLCLFNLDPKSFSLIELGDMFERAITYISTRAKLAMFIDGLDEFEGDCYTLISLVQRCVAFPVKICISSRPWVEFEGAFGDCPRLKMEDLTHQDISNYVFAKFQADVQFKNLRRRQAHVAKELIESIVKKSSGVFLWVTIVVASLLAGIGAGDRVEDLQKRLDRLPAEIKDLYERILENIDSGYRKHTAQLLKLMMAFKTRPSPLLFWYADEIDFMGRTIKEDPTTITRQESLERVEDIRRRLNSRCKGLLEIHQNTTTTDQFSSHFGGTVDYLHKTVYEFVCSRKTQRRLRKYLRHPYDANLRIAAAYAALTKGAMNSTNRNTKKRDIADVRMSRRVEETPFVSNLLDCLDHASDTSPGSSTEIVRLVDHLTCVGRAMPSSIWLDVAYRRRPYTHYTATANTWADHLISLQHTSRLKSSDKILCLATSMSVAEYVKARANPGGQVIARSIESGRPRNGLAQLADRILEKWFGFNKISLISLVCLSHPNSAPILEHLLSKGAKPNMKISKIGGDLETKRLTPWEEILAEAFSYCVAYEEDDEKRVNVLKCVRQIIDAGAKITLKTIKTAGEHASVHIIEEEVYRCLKRMKTDPDAKFEVVVNDDRSSRYSYYTLTSSSTALVASISTGTAY</sequence>
<evidence type="ECO:0000259" key="3">
    <source>
        <dbReference type="Pfam" id="PF25053"/>
    </source>
</evidence>
<dbReference type="PANTHER" id="PTHR10039">
    <property type="entry name" value="AMELOGENIN"/>
    <property type="match status" value="1"/>
</dbReference>
<dbReference type="AlphaFoldDB" id="A0A395SAE5"/>
<evidence type="ECO:0000259" key="2">
    <source>
        <dbReference type="Pfam" id="PF24883"/>
    </source>
</evidence>
<dbReference type="EMBL" id="PXOG01000186">
    <property type="protein sequence ID" value="RGP69062.1"/>
    <property type="molecule type" value="Genomic_DNA"/>
</dbReference>
<dbReference type="OrthoDB" id="443402at2759"/>
<feature type="domain" description="Nephrocystin 3-like N-terminal" evidence="2">
    <location>
        <begin position="254"/>
        <end position="303"/>
    </location>
</feature>
<dbReference type="Pfam" id="PF25053">
    <property type="entry name" value="DUF7791"/>
    <property type="match status" value="1"/>
</dbReference>
<organism evidence="4 5">
    <name type="scientific">Fusarium longipes</name>
    <dbReference type="NCBI Taxonomy" id="694270"/>
    <lineage>
        <taxon>Eukaryota</taxon>
        <taxon>Fungi</taxon>
        <taxon>Dikarya</taxon>
        <taxon>Ascomycota</taxon>
        <taxon>Pezizomycotina</taxon>
        <taxon>Sordariomycetes</taxon>
        <taxon>Hypocreomycetidae</taxon>
        <taxon>Hypocreales</taxon>
        <taxon>Nectriaceae</taxon>
        <taxon>Fusarium</taxon>
    </lineage>
</organism>
<dbReference type="Pfam" id="PF24883">
    <property type="entry name" value="NPHP3_N"/>
    <property type="match status" value="2"/>
</dbReference>
<dbReference type="Proteomes" id="UP000266234">
    <property type="component" value="Unassembled WGS sequence"/>
</dbReference>
<dbReference type="SUPFAM" id="SSF52540">
    <property type="entry name" value="P-loop containing nucleoside triphosphate hydrolases"/>
    <property type="match status" value="1"/>
</dbReference>
<proteinExistence type="predicted"/>
<dbReference type="InterPro" id="IPR056693">
    <property type="entry name" value="DUF7791"/>
</dbReference>
<dbReference type="Gene3D" id="3.40.50.300">
    <property type="entry name" value="P-loop containing nucleotide triphosphate hydrolases"/>
    <property type="match status" value="1"/>
</dbReference>
<dbReference type="PANTHER" id="PTHR10039:SF5">
    <property type="entry name" value="NACHT DOMAIN-CONTAINING PROTEIN"/>
    <property type="match status" value="1"/>
</dbReference>
<accession>A0A395SAE5</accession>
<evidence type="ECO:0000256" key="1">
    <source>
        <dbReference type="ARBA" id="ARBA00022737"/>
    </source>
</evidence>
<feature type="domain" description="DUF7791" evidence="3">
    <location>
        <begin position="567"/>
        <end position="708"/>
    </location>
</feature>
<dbReference type="InterPro" id="IPR056884">
    <property type="entry name" value="NPHP3-like_N"/>
</dbReference>
<gene>
    <name evidence="4" type="ORF">FLONG3_7915</name>
</gene>
<evidence type="ECO:0000313" key="5">
    <source>
        <dbReference type="Proteomes" id="UP000266234"/>
    </source>
</evidence>
<keyword evidence="5" id="KW-1185">Reference proteome</keyword>
<keyword evidence="1" id="KW-0677">Repeat</keyword>
<reference evidence="4 5" key="1">
    <citation type="journal article" date="2018" name="PLoS Pathog.">
        <title>Evolution of structural diversity of trichothecenes, a family of toxins produced by plant pathogenic and entomopathogenic fungi.</title>
        <authorList>
            <person name="Proctor R.H."/>
            <person name="McCormick S.P."/>
            <person name="Kim H.S."/>
            <person name="Cardoza R.E."/>
            <person name="Stanley A.M."/>
            <person name="Lindo L."/>
            <person name="Kelly A."/>
            <person name="Brown D.W."/>
            <person name="Lee T."/>
            <person name="Vaughan M.M."/>
            <person name="Alexander N.J."/>
            <person name="Busman M."/>
            <person name="Gutierrez S."/>
        </authorList>
    </citation>
    <scope>NUCLEOTIDE SEQUENCE [LARGE SCALE GENOMIC DNA]</scope>
    <source>
        <strain evidence="4 5">NRRL 20695</strain>
    </source>
</reference>
<comment type="caution">
    <text evidence="4">The sequence shown here is derived from an EMBL/GenBank/DDBJ whole genome shotgun (WGS) entry which is preliminary data.</text>
</comment>
<feature type="domain" description="Nephrocystin 3-like N-terminal" evidence="2">
    <location>
        <begin position="342"/>
        <end position="457"/>
    </location>
</feature>
<dbReference type="STRING" id="694270.A0A395SAE5"/>
<protein>
    <submittedName>
        <fullName evidence="4">Vegetative incompatibility het-e-1</fullName>
    </submittedName>
</protein>